<dbReference type="Gene3D" id="3.60.10.10">
    <property type="entry name" value="Endonuclease/exonuclease/phosphatase"/>
    <property type="match status" value="1"/>
</dbReference>
<feature type="domain" description="Reverse transcriptase" evidence="2">
    <location>
        <begin position="383"/>
        <end position="638"/>
    </location>
</feature>
<dbReference type="GeneID" id="105442198"/>
<evidence type="ECO:0000259" key="2">
    <source>
        <dbReference type="PROSITE" id="PS50878"/>
    </source>
</evidence>
<dbReference type="InterPro" id="IPR052560">
    <property type="entry name" value="RdDP_mobile_element"/>
</dbReference>
<proteinExistence type="predicted"/>
<dbReference type="GO" id="GO:0003824">
    <property type="term" value="F:catalytic activity"/>
    <property type="evidence" value="ECO:0007669"/>
    <property type="project" value="InterPro"/>
</dbReference>
<dbReference type="Pfam" id="PF00078">
    <property type="entry name" value="RVT_1"/>
    <property type="match status" value="1"/>
</dbReference>
<dbReference type="PANTHER" id="PTHR36688:SF1">
    <property type="entry name" value="ENDONUCLEASE_EXONUCLEASE_PHOSPHATASE DOMAIN-CONTAINING PROTEIN"/>
    <property type="match status" value="1"/>
</dbReference>
<feature type="region of interest" description="Disordered" evidence="1">
    <location>
        <begin position="753"/>
        <end position="779"/>
    </location>
</feature>
<dbReference type="OrthoDB" id="409048at2759"/>
<evidence type="ECO:0000313" key="3">
    <source>
        <dbReference type="EnsemblMetazoa" id="XP_030841117"/>
    </source>
</evidence>
<dbReference type="PANTHER" id="PTHR36688">
    <property type="entry name" value="ENDO/EXONUCLEASE/PHOSPHATASE DOMAIN-CONTAINING PROTEIN"/>
    <property type="match status" value="1"/>
</dbReference>
<feature type="compositionally biased region" description="Basic and acidic residues" evidence="1">
    <location>
        <begin position="753"/>
        <end position="771"/>
    </location>
</feature>
<name>A0A7M7SYP4_STRPU</name>
<reference evidence="4" key="1">
    <citation type="submission" date="2015-02" db="EMBL/GenBank/DDBJ databases">
        <title>Genome sequencing for Strongylocentrotus purpuratus.</title>
        <authorList>
            <person name="Murali S."/>
            <person name="Liu Y."/>
            <person name="Vee V."/>
            <person name="English A."/>
            <person name="Wang M."/>
            <person name="Skinner E."/>
            <person name="Han Y."/>
            <person name="Muzny D.M."/>
            <person name="Worley K.C."/>
            <person name="Gibbs R.A."/>
        </authorList>
    </citation>
    <scope>NUCLEOTIDE SEQUENCE</scope>
</reference>
<dbReference type="EnsemblMetazoa" id="XM_030985257">
    <property type="protein sequence ID" value="XP_030841117"/>
    <property type="gene ID" value="LOC105442198"/>
</dbReference>
<dbReference type="CDD" id="cd01650">
    <property type="entry name" value="RT_nLTR_like"/>
    <property type="match status" value="1"/>
</dbReference>
<protein>
    <recommendedName>
        <fullName evidence="2">Reverse transcriptase domain-containing protein</fullName>
    </recommendedName>
</protein>
<dbReference type="InterPro" id="IPR043502">
    <property type="entry name" value="DNA/RNA_pol_sf"/>
</dbReference>
<organism evidence="3 4">
    <name type="scientific">Strongylocentrotus purpuratus</name>
    <name type="common">Purple sea urchin</name>
    <dbReference type="NCBI Taxonomy" id="7668"/>
    <lineage>
        <taxon>Eukaryota</taxon>
        <taxon>Metazoa</taxon>
        <taxon>Echinodermata</taxon>
        <taxon>Eleutherozoa</taxon>
        <taxon>Echinozoa</taxon>
        <taxon>Echinoidea</taxon>
        <taxon>Euechinoidea</taxon>
        <taxon>Echinacea</taxon>
        <taxon>Camarodonta</taxon>
        <taxon>Echinidea</taxon>
        <taxon>Strongylocentrotidae</taxon>
        <taxon>Strongylocentrotus</taxon>
    </lineage>
</organism>
<dbReference type="InterPro" id="IPR036691">
    <property type="entry name" value="Endo/exonu/phosph_ase_sf"/>
</dbReference>
<keyword evidence="4" id="KW-1185">Reference proteome</keyword>
<sequence>MSINTEGFSTAKQQLIGKLCKENDCVALCLQETHRGHQHIRPRIPGMKLAIERPHEKYGSAIFVRKDVIIDQTSLTEEDNIEVLAVNMGKLSVTSVYKPPGSTFAFTEPQSFDYDLVNVIIGDFNSHSTSWGYEETNEDGDLAEAWAEAHHLDLIHDAKLPHSFNSCRWKKADWEKFAIDLDEALSDLDPVPANYDQFVRTVQEISRKHIPRGCRENYIPGLSAESALMYKEYIKLYEEDPFSEETLSAGELLMAAISEERRKSWQDLIEGVDMTHNSKRAWSTIKKISNDPKKSTPHSNFTADQVAHQLLLNGKSAHKKRHKRNPWPQVDTESTWYFNNLELQTAIDSLKNGKAAGLDDIRTEQIKHFGHNTKEWLLSLFDNCVTLSQLPKIWRKARVIAILKPGKDPNEAKSYRPISLLCHLFKLFERLILNRLGPVTEQHLIPEQAGFRPGRSCTGQVLNLTQHIEDGFEKNEPTGVVFVDLTAAYDTVNHRILLDKLYTMTKDSHLTKLIQMLLENRRFYVELNGKRSRWRKQKNGLPQGSVLAPVLFNVYTNDQPVYPGTRSFIYADDLGIAAQNSHIDKIEATLSSALDNLTDYYNNNHLKANPAKTQVSLFHLRNYNAGRKLSLKWNDVSLKHCDHPVYLGITLDRTLSYKQHVQKVKGKVGTRNNLLRKLANSSWGANSSTLRSTALALCYSAAEYACPVWGRSSHTKKVDAALNDSCRCITGCLKPTNVDSLHSLAGIAPSDVRRTVASRTERSRQVEDTRHPLYSHQPAPTRLKSRKSFLHTVQPLSQPPHSTRVILWEEKRRENHHHEKLPIPTEEQLPPGHRCDWKTWKSLNRLRTGVGRCKYNMNKWGYTDDTDTNCECGTSVQSMSHLLRCPFLIDQCCLEDLVAANEKALQCAKAWQTLVAALGWDTLHTRRILDQYAPFSNLYKIHHRLVSIPAPTIVIPATYFGRHDHNLKYVIPVATIDSFKFSYYPRPIRIWNHLPGSAVNARGITNFKEAALPSIRMMQPPVGSHIV</sequence>
<dbReference type="InParanoid" id="A0A7M7SYP4"/>
<dbReference type="KEGG" id="spu:105442198"/>
<dbReference type="PROSITE" id="PS50878">
    <property type="entry name" value="RT_POL"/>
    <property type="match status" value="1"/>
</dbReference>
<dbReference type="InterPro" id="IPR000477">
    <property type="entry name" value="RT_dom"/>
</dbReference>
<dbReference type="SUPFAM" id="SSF56219">
    <property type="entry name" value="DNase I-like"/>
    <property type="match status" value="1"/>
</dbReference>
<dbReference type="Pfam" id="PF03372">
    <property type="entry name" value="Exo_endo_phos"/>
    <property type="match status" value="1"/>
</dbReference>
<evidence type="ECO:0000256" key="1">
    <source>
        <dbReference type="SAM" id="MobiDB-lite"/>
    </source>
</evidence>
<accession>A0A7M7SYP4</accession>
<dbReference type="SUPFAM" id="SSF56672">
    <property type="entry name" value="DNA/RNA polymerases"/>
    <property type="match status" value="1"/>
</dbReference>
<dbReference type="RefSeq" id="XP_030841117.1">
    <property type="nucleotide sequence ID" value="XM_030985257.1"/>
</dbReference>
<dbReference type="OMA" id="WARSCHA"/>
<reference evidence="3" key="2">
    <citation type="submission" date="2021-01" db="UniProtKB">
        <authorList>
            <consortium name="EnsemblMetazoa"/>
        </authorList>
    </citation>
    <scope>IDENTIFICATION</scope>
</reference>
<evidence type="ECO:0000313" key="4">
    <source>
        <dbReference type="Proteomes" id="UP000007110"/>
    </source>
</evidence>
<dbReference type="InterPro" id="IPR005135">
    <property type="entry name" value="Endo/exonuclease/phosphatase"/>
</dbReference>
<dbReference type="AlphaFoldDB" id="A0A7M7SYP4"/>
<dbReference type="Proteomes" id="UP000007110">
    <property type="component" value="Unassembled WGS sequence"/>
</dbReference>